<evidence type="ECO:0000313" key="1">
    <source>
        <dbReference type="EnsemblMetazoa" id="CJA38714.1"/>
    </source>
</evidence>
<name>A0A8R1IS86_CAEJA</name>
<reference evidence="2" key="1">
    <citation type="submission" date="2010-08" db="EMBL/GenBank/DDBJ databases">
        <authorList>
            <consortium name="Caenorhabditis japonica Sequencing Consortium"/>
            <person name="Wilson R.K."/>
        </authorList>
    </citation>
    <scope>NUCLEOTIDE SEQUENCE [LARGE SCALE GENOMIC DNA]</scope>
    <source>
        <strain evidence="2">DF5081</strain>
    </source>
</reference>
<evidence type="ECO:0000313" key="2">
    <source>
        <dbReference type="Proteomes" id="UP000005237"/>
    </source>
</evidence>
<dbReference type="AlphaFoldDB" id="A0A8R1IS86"/>
<proteinExistence type="predicted"/>
<accession>A0A8R1IS86</accession>
<reference evidence="1" key="2">
    <citation type="submission" date="2022-06" db="UniProtKB">
        <authorList>
            <consortium name="EnsemblMetazoa"/>
        </authorList>
    </citation>
    <scope>IDENTIFICATION</scope>
    <source>
        <strain evidence="1">DF5081</strain>
    </source>
</reference>
<keyword evidence="2" id="KW-1185">Reference proteome</keyword>
<dbReference type="Proteomes" id="UP000005237">
    <property type="component" value="Unassembled WGS sequence"/>
</dbReference>
<organism evidence="1 2">
    <name type="scientific">Caenorhabditis japonica</name>
    <dbReference type="NCBI Taxonomy" id="281687"/>
    <lineage>
        <taxon>Eukaryota</taxon>
        <taxon>Metazoa</taxon>
        <taxon>Ecdysozoa</taxon>
        <taxon>Nematoda</taxon>
        <taxon>Chromadorea</taxon>
        <taxon>Rhabditida</taxon>
        <taxon>Rhabditina</taxon>
        <taxon>Rhabditomorpha</taxon>
        <taxon>Rhabditoidea</taxon>
        <taxon>Rhabditidae</taxon>
        <taxon>Peloderinae</taxon>
        <taxon>Caenorhabditis</taxon>
    </lineage>
</organism>
<dbReference type="EnsemblMetazoa" id="CJA38714.1">
    <property type="protein sequence ID" value="CJA38714.1"/>
    <property type="gene ID" value="WBGene00214561"/>
</dbReference>
<protein>
    <submittedName>
        <fullName evidence="1">Uncharacterized protein</fullName>
    </submittedName>
</protein>
<sequence length="78" mass="8761">MPECDQIKLDNSTTMEKADETNEIFTNATTLSPLAKIIAHIEKKNEKLKIASKKPKLPSFKLCQTSLNDGYKVAFLSF</sequence>